<comment type="caution">
    <text evidence="9">The sequence shown here is derived from an EMBL/GenBank/DDBJ whole genome shotgun (WGS) entry which is preliminary data.</text>
</comment>
<keyword evidence="1 7" id="KW-0444">Lipid biosynthesis</keyword>
<dbReference type="GO" id="GO:0016020">
    <property type="term" value="C:membrane"/>
    <property type="evidence" value="ECO:0007669"/>
    <property type="project" value="GOC"/>
</dbReference>
<comment type="subunit">
    <text evidence="7">Homotrimer.</text>
</comment>
<dbReference type="GO" id="GO:0009245">
    <property type="term" value="P:lipid A biosynthetic process"/>
    <property type="evidence" value="ECO:0007669"/>
    <property type="project" value="UniProtKB-UniRule"/>
</dbReference>
<feature type="domain" description="UDP-3-O-[3-hydroxymyristoyl] glucosamine N-acyltransferase non-repeat region" evidence="8">
    <location>
        <begin position="27"/>
        <end position="91"/>
    </location>
</feature>
<dbReference type="Gene3D" id="2.160.10.10">
    <property type="entry name" value="Hexapeptide repeat proteins"/>
    <property type="match status" value="1"/>
</dbReference>
<dbReference type="CDD" id="cd03352">
    <property type="entry name" value="LbH_LpxD"/>
    <property type="match status" value="1"/>
</dbReference>
<comment type="similarity">
    <text evidence="7">Belongs to the transferase hexapeptide repeat family. LpxD subfamily.</text>
</comment>
<keyword evidence="2 7" id="KW-0441">Lipid A biosynthesis</keyword>
<keyword evidence="4 7" id="KW-0677">Repeat</keyword>
<evidence type="ECO:0000256" key="3">
    <source>
        <dbReference type="ARBA" id="ARBA00022679"/>
    </source>
</evidence>
<keyword evidence="10" id="KW-1185">Reference proteome</keyword>
<dbReference type="PANTHER" id="PTHR43378:SF2">
    <property type="entry name" value="UDP-3-O-ACYLGLUCOSAMINE N-ACYLTRANSFERASE 1, MITOCHONDRIAL-RELATED"/>
    <property type="match status" value="1"/>
</dbReference>
<dbReference type="RefSeq" id="WP_112160061.1">
    <property type="nucleotide sequence ID" value="NZ_QKRX01000012.1"/>
</dbReference>
<evidence type="ECO:0000256" key="5">
    <source>
        <dbReference type="ARBA" id="ARBA00023098"/>
    </source>
</evidence>
<dbReference type="SUPFAM" id="SSF51161">
    <property type="entry name" value="Trimeric LpxA-like enzymes"/>
    <property type="match status" value="1"/>
</dbReference>
<dbReference type="Gene3D" id="3.40.1390.10">
    <property type="entry name" value="MurE/MurF, N-terminal domain"/>
    <property type="match status" value="1"/>
</dbReference>
<reference evidence="9 10" key="1">
    <citation type="submission" date="2018-06" db="EMBL/GenBank/DDBJ databases">
        <title>Nitrincola tibetense sp. nov., isolated from Lake XuguoCo on Tibetan Plateau.</title>
        <authorList>
            <person name="Xing P."/>
        </authorList>
    </citation>
    <scope>NUCLEOTIDE SEQUENCE [LARGE SCALE GENOMIC DNA]</scope>
    <source>
        <strain evidence="10">xg18</strain>
    </source>
</reference>
<dbReference type="UniPathway" id="UPA00973"/>
<sequence>MTSEVGFSLQTLASIVEGKIQGDPAMIINGLNTLNLAGRGELSFFSNPRYIHQLSESEAAAVLVSSDYAHLVKNTALIVADPYLAFAKLTHHYDWRRPAQPGVSSQAIVDPTAVIHESAQVCANVVIEAGVSIAANVYIGPGCVIGSYSTVGETCRLEANVTLYPNVHLGQRVLIHSGSVLGADGFGFAREQRQWIKICQLGGVRVGDDVEIGASVTIDRGALADTVIEKGVKLDNQIQIAHNVRIGEHTAIAGGTAVAGSTRIGKYCTIAGMSGITGHLEIADNTHITAMTLVSKSINKAGAYSSGTGQEPHQQWKRNVVRFRQLDELAKRVRKLEQTLAEDNE</sequence>
<evidence type="ECO:0000256" key="6">
    <source>
        <dbReference type="ARBA" id="ARBA00023315"/>
    </source>
</evidence>
<dbReference type="GO" id="GO:0016410">
    <property type="term" value="F:N-acyltransferase activity"/>
    <property type="evidence" value="ECO:0007669"/>
    <property type="project" value="InterPro"/>
</dbReference>
<dbReference type="Gene3D" id="1.20.5.170">
    <property type="match status" value="1"/>
</dbReference>
<dbReference type="Proteomes" id="UP000250744">
    <property type="component" value="Unassembled WGS sequence"/>
</dbReference>
<proteinExistence type="inferred from homology"/>
<dbReference type="InterPro" id="IPR020573">
    <property type="entry name" value="UDP_GlcNAc_AcTrfase_non-rep"/>
</dbReference>
<keyword evidence="3 7" id="KW-0808">Transferase</keyword>
<dbReference type="InterPro" id="IPR011004">
    <property type="entry name" value="Trimer_LpxA-like_sf"/>
</dbReference>
<evidence type="ECO:0000313" key="10">
    <source>
        <dbReference type="Proteomes" id="UP000250744"/>
    </source>
</evidence>
<evidence type="ECO:0000256" key="2">
    <source>
        <dbReference type="ARBA" id="ARBA00022556"/>
    </source>
</evidence>
<dbReference type="OrthoDB" id="9784739at2"/>
<dbReference type="EMBL" id="QKRX01000012">
    <property type="protein sequence ID" value="RAU17159.1"/>
    <property type="molecule type" value="Genomic_DNA"/>
</dbReference>
<dbReference type="GO" id="GO:0103118">
    <property type="term" value="F:UDP-3-O-[(3R)-3-hydroxyacyl]-glucosamine N-acyltransferase activity"/>
    <property type="evidence" value="ECO:0007669"/>
    <property type="project" value="UniProtKB-EC"/>
</dbReference>
<evidence type="ECO:0000313" key="9">
    <source>
        <dbReference type="EMBL" id="RAU17159.1"/>
    </source>
</evidence>
<evidence type="ECO:0000256" key="7">
    <source>
        <dbReference type="HAMAP-Rule" id="MF_00523"/>
    </source>
</evidence>
<dbReference type="InterPro" id="IPR007691">
    <property type="entry name" value="LpxD"/>
</dbReference>
<evidence type="ECO:0000256" key="1">
    <source>
        <dbReference type="ARBA" id="ARBA00022516"/>
    </source>
</evidence>
<dbReference type="EC" id="2.3.1.191" evidence="7"/>
<dbReference type="Pfam" id="PF04613">
    <property type="entry name" value="LpxD"/>
    <property type="match status" value="1"/>
</dbReference>
<comment type="function">
    <text evidence="7">Catalyzes the N-acylation of UDP-3-O-acylglucosamine using 3-hydroxyacyl-ACP as the acyl donor. Is involved in the biosynthesis of lipid A, a phosphorylated glycolipid that anchors the lipopolysaccharide to the outer membrane of the cell.</text>
</comment>
<keyword evidence="6 7" id="KW-0012">Acyltransferase</keyword>
<dbReference type="NCBIfam" id="NF002060">
    <property type="entry name" value="PRK00892.1"/>
    <property type="match status" value="1"/>
</dbReference>
<dbReference type="NCBIfam" id="TIGR01853">
    <property type="entry name" value="lipid_A_lpxD"/>
    <property type="match status" value="1"/>
</dbReference>
<accession>A0A364NJ52</accession>
<keyword evidence="5 7" id="KW-0443">Lipid metabolism</keyword>
<dbReference type="Pfam" id="PF00132">
    <property type="entry name" value="Hexapep"/>
    <property type="match status" value="1"/>
</dbReference>
<evidence type="ECO:0000256" key="4">
    <source>
        <dbReference type="ARBA" id="ARBA00022737"/>
    </source>
</evidence>
<dbReference type="AlphaFoldDB" id="A0A364NJ52"/>
<feature type="active site" description="Proton acceptor" evidence="7">
    <location>
        <position position="242"/>
    </location>
</feature>
<organism evidence="9 10">
    <name type="scientific">Nitrincola tibetensis</name>
    <dbReference type="NCBI Taxonomy" id="2219697"/>
    <lineage>
        <taxon>Bacteria</taxon>
        <taxon>Pseudomonadati</taxon>
        <taxon>Pseudomonadota</taxon>
        <taxon>Gammaproteobacteria</taxon>
        <taxon>Oceanospirillales</taxon>
        <taxon>Oceanospirillaceae</taxon>
        <taxon>Nitrincola</taxon>
    </lineage>
</organism>
<name>A0A364NJ52_9GAMM</name>
<comment type="catalytic activity">
    <reaction evidence="7">
        <text>a UDP-3-O-[(3R)-3-hydroxyacyl]-alpha-D-glucosamine + a (3R)-hydroxyacyl-[ACP] = a UDP-2-N,3-O-bis[(3R)-3-hydroxyacyl]-alpha-D-glucosamine + holo-[ACP] + H(+)</text>
        <dbReference type="Rhea" id="RHEA:53836"/>
        <dbReference type="Rhea" id="RHEA-COMP:9685"/>
        <dbReference type="Rhea" id="RHEA-COMP:9945"/>
        <dbReference type="ChEBI" id="CHEBI:15378"/>
        <dbReference type="ChEBI" id="CHEBI:64479"/>
        <dbReference type="ChEBI" id="CHEBI:78827"/>
        <dbReference type="ChEBI" id="CHEBI:137740"/>
        <dbReference type="ChEBI" id="CHEBI:137748"/>
        <dbReference type="EC" id="2.3.1.191"/>
    </reaction>
</comment>
<comment type="pathway">
    <text evidence="7">Bacterial outer membrane biogenesis; LPS lipid A biosynthesis.</text>
</comment>
<evidence type="ECO:0000259" key="8">
    <source>
        <dbReference type="Pfam" id="PF04613"/>
    </source>
</evidence>
<dbReference type="HAMAP" id="MF_00523">
    <property type="entry name" value="LpxD"/>
    <property type="match status" value="1"/>
</dbReference>
<dbReference type="InterPro" id="IPR001451">
    <property type="entry name" value="Hexapep"/>
</dbReference>
<protein>
    <recommendedName>
        <fullName evidence="7">UDP-3-O-acylglucosamine N-acyltransferase</fullName>
        <ecNumber evidence="7">2.3.1.191</ecNumber>
    </recommendedName>
</protein>
<dbReference type="PANTHER" id="PTHR43378">
    <property type="entry name" value="UDP-3-O-ACYLGLUCOSAMINE N-ACYLTRANSFERASE"/>
    <property type="match status" value="1"/>
</dbReference>
<gene>
    <name evidence="7 9" type="primary">lpxD</name>
    <name evidence="9" type="ORF">DN062_14740</name>
</gene>